<dbReference type="Proteomes" id="UP000320762">
    <property type="component" value="Unassembled WGS sequence"/>
</dbReference>
<evidence type="ECO:0000313" key="2">
    <source>
        <dbReference type="Proteomes" id="UP000320762"/>
    </source>
</evidence>
<dbReference type="PROSITE" id="PS51257">
    <property type="entry name" value="PROKAR_LIPOPROTEIN"/>
    <property type="match status" value="1"/>
</dbReference>
<protein>
    <submittedName>
        <fullName evidence="1">Uncharacterized protein</fullName>
    </submittedName>
</protein>
<keyword evidence="2" id="KW-1185">Reference proteome</keyword>
<comment type="caution">
    <text evidence="1">The sequence shown here is derived from an EMBL/GenBank/DDBJ whole genome shotgun (WGS) entry which is preliminary data.</text>
</comment>
<accession>A0A550CQI5</accession>
<dbReference type="AlphaFoldDB" id="A0A550CQI5"/>
<dbReference type="EMBL" id="VDMD01000003">
    <property type="protein sequence ID" value="TRM67060.1"/>
    <property type="molecule type" value="Genomic_DNA"/>
</dbReference>
<evidence type="ECO:0000313" key="1">
    <source>
        <dbReference type="EMBL" id="TRM67060.1"/>
    </source>
</evidence>
<reference evidence="1 2" key="1">
    <citation type="journal article" date="2019" name="New Phytol.">
        <title>Comparative genomics reveals unique wood-decay strategies and fruiting body development in the Schizophyllaceae.</title>
        <authorList>
            <person name="Almasi E."/>
            <person name="Sahu N."/>
            <person name="Krizsan K."/>
            <person name="Balint B."/>
            <person name="Kovacs G.M."/>
            <person name="Kiss B."/>
            <person name="Cseklye J."/>
            <person name="Drula E."/>
            <person name="Henrissat B."/>
            <person name="Nagy I."/>
            <person name="Chovatia M."/>
            <person name="Adam C."/>
            <person name="LaButti K."/>
            <person name="Lipzen A."/>
            <person name="Riley R."/>
            <person name="Grigoriev I.V."/>
            <person name="Nagy L.G."/>
        </authorList>
    </citation>
    <scope>NUCLEOTIDE SEQUENCE [LARGE SCALE GENOMIC DNA]</scope>
    <source>
        <strain evidence="1 2">NL-1724</strain>
    </source>
</reference>
<sequence>MSRPSVDYLPADVPAARQLTAALSVIAMSYGCCNPPLVGAVASSELNALQNALILAALAARSCFA</sequence>
<feature type="non-terminal residue" evidence="1">
    <location>
        <position position="65"/>
    </location>
</feature>
<proteinExistence type="predicted"/>
<organism evidence="1 2">
    <name type="scientific">Schizophyllum amplum</name>
    <dbReference type="NCBI Taxonomy" id="97359"/>
    <lineage>
        <taxon>Eukaryota</taxon>
        <taxon>Fungi</taxon>
        <taxon>Dikarya</taxon>
        <taxon>Basidiomycota</taxon>
        <taxon>Agaricomycotina</taxon>
        <taxon>Agaricomycetes</taxon>
        <taxon>Agaricomycetidae</taxon>
        <taxon>Agaricales</taxon>
        <taxon>Schizophyllaceae</taxon>
        <taxon>Schizophyllum</taxon>
    </lineage>
</organism>
<gene>
    <name evidence="1" type="ORF">BD626DRAFT_627494</name>
</gene>
<name>A0A550CQI5_9AGAR</name>